<protein>
    <submittedName>
        <fullName evidence="1">Predicted Fe-S oxidoreductase</fullName>
    </submittedName>
</protein>
<reference evidence="2" key="1">
    <citation type="submission" date="2009-07" db="EMBL/GenBank/DDBJ databases">
        <title>Complete genome sequence of Rothia mucilaginosa DJ.</title>
        <authorList>
            <person name="Yamane K."/>
            <person name="Nambu T."/>
            <person name="Mashimo C."/>
            <person name="Sugimori C."/>
            <person name="Yamanaka T."/>
            <person name="Leung K."/>
            <person name="Fukushima H."/>
        </authorList>
    </citation>
    <scope>NUCLEOTIDE SEQUENCE [LARGE SCALE GENOMIC DNA]</scope>
    <source>
        <strain evidence="2">DY-18</strain>
    </source>
</reference>
<reference evidence="1 2" key="2">
    <citation type="journal article" date="2010" name="J Osaka Dent Univ">
        <title>Isolation and identification of Rothia mucilaginosa from persistent apical periodontitis lesions.</title>
        <authorList>
            <person name="Yamane K."/>
            <person name="Yoshida M."/>
            <person name="Fujihira T."/>
            <person name="Baba T."/>
            <person name="Tsuji N."/>
            <person name="Hayashi H."/>
            <person name="Sugimori C."/>
            <person name="Yamanaka T."/>
            <person name="Mashimo C."/>
            <person name="Nambu T."/>
            <person name="Kawai H."/>
            <person name="Fukushima H."/>
        </authorList>
    </citation>
    <scope>NUCLEOTIDE SEQUENCE [LARGE SCALE GENOMIC DNA]</scope>
    <source>
        <strain evidence="1 2">DY-18</strain>
    </source>
</reference>
<keyword evidence="2" id="KW-1185">Reference proteome</keyword>
<dbReference type="AlphaFoldDB" id="D2NQI3"/>
<organism evidence="1 2">
    <name type="scientific">Rothia mucilaginosa (strain DY-18)</name>
    <name type="common">Stomatococcus mucilaginosus</name>
    <dbReference type="NCBI Taxonomy" id="680646"/>
    <lineage>
        <taxon>Bacteria</taxon>
        <taxon>Bacillati</taxon>
        <taxon>Actinomycetota</taxon>
        <taxon>Actinomycetes</taxon>
        <taxon>Micrococcales</taxon>
        <taxon>Micrococcaceae</taxon>
        <taxon>Rothia</taxon>
    </lineage>
</organism>
<reference evidence="1 2" key="3">
    <citation type="journal article" date="2010" name="Sequencing">
        <title>Complete Genome Sequence of Rothia mucilaginosa DY-18: A Clinical Isolate with Dense Meshwork-Like Structures from a Persistent Apical Periodontitis Lesion.</title>
        <authorList>
            <person name="Yamane K."/>
            <person name="Nambu T."/>
            <person name="Yamanaka T."/>
            <person name="Mashimo C."/>
            <person name="Sugimori C."/>
            <person name="Leung K.-P."/>
            <person name="Fukushima H."/>
        </authorList>
    </citation>
    <scope>NUCLEOTIDE SEQUENCE [LARGE SCALE GENOMIC DNA]</scope>
    <source>
        <strain evidence="1 2">DY-18</strain>
    </source>
</reference>
<accession>D2NQI3</accession>
<evidence type="ECO:0000313" key="2">
    <source>
        <dbReference type="Proteomes" id="UP000001883"/>
    </source>
</evidence>
<evidence type="ECO:0000313" key="1">
    <source>
        <dbReference type="EMBL" id="BAI63909.1"/>
    </source>
</evidence>
<name>D2NQI3_ROTMD</name>
<sequence>MLPLPGPHFIHSQPRSLRQRTYRLTSSRPLSVRLLSPLAHRNVNVHQRVQILRIIRASNQVNELLQVGVLRSRTGITQTREVSNREAHRIKQGNLLIRHAARLLTGQNLPELHHREVRVLLLNLALNAGLRRELNKHSGAVQNFAFQLSLAGAVATNSVQVHAGLYLAVQQNLRLLLIGGAGGNNVGTLNSLIHVLSQVDAEAQRLQVTAELLHRVRVNVVDGQVLNAEHSAHTQRLELRLRAGTNHCHLLRILACQVLSNHGGHASGTQRGQQGHLSQEHRVAVVHVSEQTECGHGLEAACRVRRVAVHVLEGVGDVVGGGHQLNHTEGGVGGDARNLVEALPLLEVFFEEVDHAGNDVAYAVLLNPLRHRGDVNKFHRVCARTFSHDFLL</sequence>
<proteinExistence type="predicted"/>
<dbReference type="EMBL" id="AP011540">
    <property type="protein sequence ID" value="BAI63909.1"/>
    <property type="molecule type" value="Genomic_DNA"/>
</dbReference>
<dbReference type="HOGENOM" id="CLU_703752_0_0_11"/>
<gene>
    <name evidence="1" type="ordered locus">RMDY18_00770</name>
</gene>
<dbReference type="Proteomes" id="UP000001883">
    <property type="component" value="Chromosome"/>
</dbReference>
<dbReference type="KEGG" id="rmu:RMDY18_00770"/>